<dbReference type="Gene3D" id="2.60.120.430">
    <property type="entry name" value="Galactose-binding lectin"/>
    <property type="match status" value="1"/>
</dbReference>
<gene>
    <name evidence="1" type="ORF">PFX98_04725</name>
</gene>
<dbReference type="KEGG" id="pais:PFX98_04725"/>
<reference evidence="1" key="1">
    <citation type="submission" date="2023-01" db="EMBL/GenBank/DDBJ databases">
        <title>Whole genome sequence of Paucibacter sp. S2-9 isolated from pond sediment.</title>
        <authorList>
            <person name="Jung J.Y."/>
        </authorList>
    </citation>
    <scope>NUCLEOTIDE SEQUENCE</scope>
    <source>
        <strain evidence="1">S2-9</strain>
    </source>
</reference>
<evidence type="ECO:0000313" key="1">
    <source>
        <dbReference type="EMBL" id="WIT12916.1"/>
    </source>
</evidence>
<dbReference type="EMBL" id="CP116346">
    <property type="protein sequence ID" value="WIT12916.1"/>
    <property type="molecule type" value="Genomic_DNA"/>
</dbReference>
<name>A0AA95NKX2_9BURK</name>
<organism evidence="1 2">
    <name type="scientific">Paucibacter sediminis</name>
    <dbReference type="NCBI Taxonomy" id="3019553"/>
    <lineage>
        <taxon>Bacteria</taxon>
        <taxon>Pseudomonadati</taxon>
        <taxon>Pseudomonadota</taxon>
        <taxon>Betaproteobacteria</taxon>
        <taxon>Burkholderiales</taxon>
        <taxon>Sphaerotilaceae</taxon>
        <taxon>Roseateles</taxon>
    </lineage>
</organism>
<evidence type="ECO:0000313" key="2">
    <source>
        <dbReference type="Proteomes" id="UP001177769"/>
    </source>
</evidence>
<dbReference type="Proteomes" id="UP001177769">
    <property type="component" value="Chromosome"/>
</dbReference>
<dbReference type="AlphaFoldDB" id="A0AA95NKX2"/>
<proteinExistence type="predicted"/>
<keyword evidence="2" id="KW-1185">Reference proteome</keyword>
<sequence>MGSKLILGILLILLSSLAQAKTYIIYLNGINNSEQDAADSSLVLGGLMSDGWARAGMLAGSIEVTYWHSPNDGFLGDVFEVTAYAKASHEALASARTINAAATADGPEYKAALGQYFSSSINALQCDTIPTCQLANQRILSDAERRNARVVARFTTRLSVLVRAGHKVVVVSHSQGNEYADAVDAYMHFSGSLSSAEISSSIRYVGVAVAAPATPNGRYVTSNTDTVISLYKGKIATPDDYTNASPLEPNAFPCMDLLTFTSCYASVLGLTGSHGFSDFYLNANYFVDPAKSQTVQAQVLSLVQTSFNELNGALTPLPPGTWSISCKGKSTVLGPWTTFGTASWDSSTNAYSVGDSVVNDPNDLDGDCNQVDSWNPNGLTNQDNDWLIYNQVALADIDFSAEACITHSPASGHFIGLFKADPAFTNLSRSGHSPIGDSLASFFTMWNQPGKLMYSIGGSGGVVGEVPSVPLISKGFCANYQITRSGGLYSLYVNGSLVRSASASIAPVYPTVMAYDNVVTLTPKVTLGKVTTFSVDAVNEAGTTVPWPSNSTAATCKFTAAGVWGETSFVGNQIGAEGIDLRGAGTLVPAANAYSLVVKYRNRWILAGSSWTAILLPGESVTFAINDTPGSFYNNIGALTVNASCAS</sequence>
<protein>
    <submittedName>
        <fullName evidence="1">Uncharacterized protein</fullName>
    </submittedName>
</protein>
<accession>A0AA95NKX2</accession>
<dbReference type="RefSeq" id="WP_285234019.1">
    <property type="nucleotide sequence ID" value="NZ_CP116346.1"/>
</dbReference>